<evidence type="ECO:0000256" key="3">
    <source>
        <dbReference type="SAM" id="MobiDB-lite"/>
    </source>
</evidence>
<feature type="non-terminal residue" evidence="6">
    <location>
        <position position="114"/>
    </location>
</feature>
<dbReference type="PANTHER" id="PTHR43775:SF51">
    <property type="entry name" value="INACTIVE PHENOLPHTHIOCEROL SYNTHESIS POLYKETIDE SYNTHASE TYPE I PKS1-RELATED"/>
    <property type="match status" value="1"/>
</dbReference>
<keyword evidence="1" id="KW-0808">Transferase</keyword>
<accession>A0ABR5ITU1</accession>
<proteinExistence type="predicted"/>
<evidence type="ECO:0000256" key="1">
    <source>
        <dbReference type="ARBA" id="ARBA00022679"/>
    </source>
</evidence>
<dbReference type="Gene3D" id="3.40.47.10">
    <property type="match status" value="1"/>
</dbReference>
<dbReference type="Pfam" id="PF02801">
    <property type="entry name" value="Ketoacyl-synt_C"/>
    <property type="match status" value="1"/>
</dbReference>
<evidence type="ECO:0000313" key="7">
    <source>
        <dbReference type="Proteomes" id="UP000037020"/>
    </source>
</evidence>
<evidence type="ECO:0000256" key="2">
    <source>
        <dbReference type="ARBA" id="ARBA00023268"/>
    </source>
</evidence>
<feature type="non-terminal residue" evidence="6">
    <location>
        <position position="1"/>
    </location>
</feature>
<keyword evidence="2" id="KW-0511">Multifunctional enzyme</keyword>
<dbReference type="InterPro" id="IPR014031">
    <property type="entry name" value="Ketoacyl_synth_C"/>
</dbReference>
<feature type="domain" description="Polyketide synthase C-terminal extension" evidence="5">
    <location>
        <begin position="28"/>
        <end position="113"/>
    </location>
</feature>
<feature type="region of interest" description="Disordered" evidence="3">
    <location>
        <begin position="75"/>
        <end position="100"/>
    </location>
</feature>
<comment type="caution">
    <text evidence="6">The sequence shown here is derived from an EMBL/GenBank/DDBJ whole genome shotgun (WGS) entry which is preliminary data.</text>
</comment>
<evidence type="ECO:0000259" key="4">
    <source>
        <dbReference type="Pfam" id="PF02801"/>
    </source>
</evidence>
<feature type="domain" description="Beta-ketoacyl synthase C-terminal" evidence="4">
    <location>
        <begin position="1"/>
        <end position="25"/>
    </location>
</feature>
<evidence type="ECO:0000259" key="5">
    <source>
        <dbReference type="Pfam" id="PF16197"/>
    </source>
</evidence>
<dbReference type="Proteomes" id="UP000037020">
    <property type="component" value="Unassembled WGS sequence"/>
</dbReference>
<dbReference type="SUPFAM" id="SSF53901">
    <property type="entry name" value="Thiolase-like"/>
    <property type="match status" value="1"/>
</dbReference>
<organism evidence="6 7">
    <name type="scientific">Streptomyces varsoviensis</name>
    <dbReference type="NCBI Taxonomy" id="67373"/>
    <lineage>
        <taxon>Bacteria</taxon>
        <taxon>Bacillati</taxon>
        <taxon>Actinomycetota</taxon>
        <taxon>Actinomycetes</taxon>
        <taxon>Kitasatosporales</taxon>
        <taxon>Streptomycetaceae</taxon>
        <taxon>Streptomyces</taxon>
    </lineage>
</organism>
<dbReference type="InterPro" id="IPR016039">
    <property type="entry name" value="Thiolase-like"/>
</dbReference>
<dbReference type="PANTHER" id="PTHR43775">
    <property type="entry name" value="FATTY ACID SYNTHASE"/>
    <property type="match status" value="1"/>
</dbReference>
<dbReference type="EMBL" id="LGUT01004013">
    <property type="protein sequence ID" value="KOG66232.1"/>
    <property type="molecule type" value="Genomic_DNA"/>
</dbReference>
<sequence length="114" mass="11618">AAGVGGVIKTVLAMRHGLLPKTLHVDRPTEQVDWTEGAVELLTEARPWPATGEPRRAGVSSFGASGTNAHLILESAEEPAPAPADAPGPAPGPVLWPLSAKSGPALRAQAAALH</sequence>
<evidence type="ECO:0000313" key="6">
    <source>
        <dbReference type="EMBL" id="KOG66232.1"/>
    </source>
</evidence>
<feature type="compositionally biased region" description="Pro residues" evidence="3">
    <location>
        <begin position="80"/>
        <end position="94"/>
    </location>
</feature>
<evidence type="ECO:0008006" key="8">
    <source>
        <dbReference type="Google" id="ProtNLM"/>
    </source>
</evidence>
<dbReference type="InterPro" id="IPR032821">
    <property type="entry name" value="PKS_assoc"/>
</dbReference>
<name>A0ABR5ITU1_9ACTN</name>
<protein>
    <recommendedName>
        <fullName evidence="8">Polyketide synthase C-terminal extension domain-containing protein</fullName>
    </recommendedName>
</protein>
<keyword evidence="7" id="KW-1185">Reference proteome</keyword>
<gene>
    <name evidence="6" type="ORF">ADK38_41525</name>
</gene>
<reference evidence="6 7" key="1">
    <citation type="submission" date="2015-07" db="EMBL/GenBank/DDBJ databases">
        <authorList>
            <person name="Ju K.-S."/>
            <person name="Doroghazi J.R."/>
            <person name="Metcalf W.W."/>
        </authorList>
    </citation>
    <scope>NUCLEOTIDE SEQUENCE [LARGE SCALE GENOMIC DNA]</scope>
    <source>
        <strain evidence="6 7">NRRL B-3589</strain>
    </source>
</reference>
<dbReference type="Pfam" id="PF16197">
    <property type="entry name" value="KAsynt_C_assoc"/>
    <property type="match status" value="1"/>
</dbReference>
<dbReference type="InterPro" id="IPR050091">
    <property type="entry name" value="PKS_NRPS_Biosynth_Enz"/>
</dbReference>